<dbReference type="Proteomes" id="UP000031524">
    <property type="component" value="Chromosome"/>
</dbReference>
<dbReference type="GO" id="GO:0008757">
    <property type="term" value="F:S-adenosylmethionine-dependent methyltransferase activity"/>
    <property type="evidence" value="ECO:0007669"/>
    <property type="project" value="InterPro"/>
</dbReference>
<dbReference type="OrthoDB" id="9797252at2"/>
<evidence type="ECO:0000313" key="6">
    <source>
        <dbReference type="Proteomes" id="UP000031524"/>
    </source>
</evidence>
<gene>
    <name evidence="5" type="ORF">B842_08305</name>
</gene>
<dbReference type="Gene3D" id="3.40.50.150">
    <property type="entry name" value="Vaccinia Virus protein VP39"/>
    <property type="match status" value="1"/>
</dbReference>
<dbReference type="InterPro" id="IPR029063">
    <property type="entry name" value="SAM-dependent_MTases_sf"/>
</dbReference>
<proteinExistence type="predicted"/>
<dbReference type="HOGENOM" id="CLU_049749_5_0_11"/>
<feature type="domain" description="Methyltransferase type 11" evidence="4">
    <location>
        <begin position="42"/>
        <end position="135"/>
    </location>
</feature>
<sequence>MAMFDRAAEAYDRHAADSPYNAHYDRPAMLDLLGDVSGLHILDAGCGSGLYAAELLARGASVVGVDESERLIRLARKRAPGAQFHVGTLEKPLTWAEDASVDRVLMALVLHHLHYPVNTLREFHRVLRDDGRLLISTGHPTDDWRRLGGSYFTRERIEETWSMGVQTSYRRAPLETLVAEFGEAGFVVEKLVEPKPTETLREKYPAAHEKLSRVPAFIAFRLMKHPDTWVTR</sequence>
<evidence type="ECO:0000256" key="3">
    <source>
        <dbReference type="ARBA" id="ARBA00022691"/>
    </source>
</evidence>
<dbReference type="PANTHER" id="PTHR43464:SF19">
    <property type="entry name" value="UBIQUINONE BIOSYNTHESIS O-METHYLTRANSFERASE, MITOCHONDRIAL"/>
    <property type="match status" value="1"/>
</dbReference>
<dbReference type="PANTHER" id="PTHR43464">
    <property type="entry name" value="METHYLTRANSFERASE"/>
    <property type="match status" value="1"/>
</dbReference>
<dbReference type="KEGG" id="chm:B842_08305"/>
<accession>A0A0B5D3I2</accession>
<dbReference type="STRING" id="1223515.B842_08305"/>
<dbReference type="SUPFAM" id="SSF53335">
    <property type="entry name" value="S-adenosyl-L-methionine-dependent methyltransferases"/>
    <property type="match status" value="1"/>
</dbReference>
<dbReference type="AlphaFoldDB" id="A0A0B5D3I2"/>
<organism evidence="5 6">
    <name type="scientific">Corynebacterium humireducens NBRC 106098 = DSM 45392</name>
    <dbReference type="NCBI Taxonomy" id="1223515"/>
    <lineage>
        <taxon>Bacteria</taxon>
        <taxon>Bacillati</taxon>
        <taxon>Actinomycetota</taxon>
        <taxon>Actinomycetes</taxon>
        <taxon>Mycobacteriales</taxon>
        <taxon>Corynebacteriaceae</taxon>
        <taxon>Corynebacterium</taxon>
    </lineage>
</organism>
<dbReference type="GO" id="GO:0032259">
    <property type="term" value="P:methylation"/>
    <property type="evidence" value="ECO:0007669"/>
    <property type="project" value="UniProtKB-KW"/>
</dbReference>
<protein>
    <submittedName>
        <fullName evidence="5">Methyltransferase type 11</fullName>
    </submittedName>
</protein>
<keyword evidence="3" id="KW-0949">S-adenosyl-L-methionine</keyword>
<keyword evidence="2 5" id="KW-0808">Transferase</keyword>
<dbReference type="CDD" id="cd02440">
    <property type="entry name" value="AdoMet_MTases"/>
    <property type="match status" value="1"/>
</dbReference>
<dbReference type="InterPro" id="IPR013216">
    <property type="entry name" value="Methyltransf_11"/>
</dbReference>
<evidence type="ECO:0000313" key="5">
    <source>
        <dbReference type="EMBL" id="AJE33510.1"/>
    </source>
</evidence>
<dbReference type="Pfam" id="PF08241">
    <property type="entry name" value="Methyltransf_11"/>
    <property type="match status" value="1"/>
</dbReference>
<evidence type="ECO:0000256" key="2">
    <source>
        <dbReference type="ARBA" id="ARBA00022679"/>
    </source>
</evidence>
<reference evidence="5 6" key="1">
    <citation type="submission" date="2013-04" db="EMBL/GenBank/DDBJ databases">
        <title>Complete genome sequence of Corynebacterium humireducens DSM 45392(T), isolated from a wastewater-fed microbial fuel cell.</title>
        <authorList>
            <person name="Ruckert C."/>
            <person name="Albersmeier A."/>
            <person name="Kalinowski J."/>
        </authorList>
    </citation>
    <scope>NUCLEOTIDE SEQUENCE [LARGE SCALE GENOMIC DNA]</scope>
    <source>
        <strain evidence="6">MFC-5</strain>
    </source>
</reference>
<keyword evidence="1 5" id="KW-0489">Methyltransferase</keyword>
<keyword evidence="6" id="KW-1185">Reference proteome</keyword>
<evidence type="ECO:0000259" key="4">
    <source>
        <dbReference type="Pfam" id="PF08241"/>
    </source>
</evidence>
<dbReference type="RefSeq" id="WP_040086122.1">
    <property type="nucleotide sequence ID" value="NZ_BCSU01000003.1"/>
</dbReference>
<evidence type="ECO:0000256" key="1">
    <source>
        <dbReference type="ARBA" id="ARBA00022603"/>
    </source>
</evidence>
<name>A0A0B5D3I2_9CORY</name>
<dbReference type="EMBL" id="CP005286">
    <property type="protein sequence ID" value="AJE33510.1"/>
    <property type="molecule type" value="Genomic_DNA"/>
</dbReference>